<dbReference type="Proteomes" id="UP000828390">
    <property type="component" value="Unassembled WGS sequence"/>
</dbReference>
<accession>A0A9D4L547</accession>
<reference evidence="1" key="1">
    <citation type="journal article" date="2019" name="bioRxiv">
        <title>The Genome of the Zebra Mussel, Dreissena polymorpha: A Resource for Invasive Species Research.</title>
        <authorList>
            <person name="McCartney M.A."/>
            <person name="Auch B."/>
            <person name="Kono T."/>
            <person name="Mallez S."/>
            <person name="Zhang Y."/>
            <person name="Obille A."/>
            <person name="Becker A."/>
            <person name="Abrahante J.E."/>
            <person name="Garbe J."/>
            <person name="Badalamenti J.P."/>
            <person name="Herman A."/>
            <person name="Mangelson H."/>
            <person name="Liachko I."/>
            <person name="Sullivan S."/>
            <person name="Sone E.D."/>
            <person name="Koren S."/>
            <person name="Silverstein K.A.T."/>
            <person name="Beckman K.B."/>
            <person name="Gohl D.M."/>
        </authorList>
    </citation>
    <scope>NUCLEOTIDE SEQUENCE</scope>
    <source>
        <strain evidence="1">Duluth1</strain>
        <tissue evidence="1">Whole animal</tissue>
    </source>
</reference>
<sequence>MVRATTCLRNVYYLRKRRVFQRNHHTKSGLGRTFHDRGLLRRYLFLWGCFSFTIQSQGHAPLRRDALELCGESKMITSITEALTISVTVSSLAGMATSTRDGAGVTLGLIPRILTVARLLQQ</sequence>
<evidence type="ECO:0000313" key="1">
    <source>
        <dbReference type="EMBL" id="KAH3851448.1"/>
    </source>
</evidence>
<dbReference type="AlphaFoldDB" id="A0A9D4L547"/>
<dbReference type="EMBL" id="JAIWYP010000003">
    <property type="protein sequence ID" value="KAH3851448.1"/>
    <property type="molecule type" value="Genomic_DNA"/>
</dbReference>
<comment type="caution">
    <text evidence="1">The sequence shown here is derived from an EMBL/GenBank/DDBJ whole genome shotgun (WGS) entry which is preliminary data.</text>
</comment>
<name>A0A9D4L547_DREPO</name>
<reference evidence="1" key="2">
    <citation type="submission" date="2020-11" db="EMBL/GenBank/DDBJ databases">
        <authorList>
            <person name="McCartney M.A."/>
            <person name="Auch B."/>
            <person name="Kono T."/>
            <person name="Mallez S."/>
            <person name="Becker A."/>
            <person name="Gohl D.M."/>
            <person name="Silverstein K.A.T."/>
            <person name="Koren S."/>
            <person name="Bechman K.B."/>
            <person name="Herman A."/>
            <person name="Abrahante J.E."/>
            <person name="Garbe J."/>
        </authorList>
    </citation>
    <scope>NUCLEOTIDE SEQUENCE</scope>
    <source>
        <strain evidence="1">Duluth1</strain>
        <tissue evidence="1">Whole animal</tissue>
    </source>
</reference>
<gene>
    <name evidence="1" type="ORF">DPMN_093930</name>
</gene>
<keyword evidence="2" id="KW-1185">Reference proteome</keyword>
<evidence type="ECO:0000313" key="2">
    <source>
        <dbReference type="Proteomes" id="UP000828390"/>
    </source>
</evidence>
<protein>
    <submittedName>
        <fullName evidence="1">Uncharacterized protein</fullName>
    </submittedName>
</protein>
<proteinExistence type="predicted"/>
<organism evidence="1 2">
    <name type="scientific">Dreissena polymorpha</name>
    <name type="common">Zebra mussel</name>
    <name type="synonym">Mytilus polymorpha</name>
    <dbReference type="NCBI Taxonomy" id="45954"/>
    <lineage>
        <taxon>Eukaryota</taxon>
        <taxon>Metazoa</taxon>
        <taxon>Spiralia</taxon>
        <taxon>Lophotrochozoa</taxon>
        <taxon>Mollusca</taxon>
        <taxon>Bivalvia</taxon>
        <taxon>Autobranchia</taxon>
        <taxon>Heteroconchia</taxon>
        <taxon>Euheterodonta</taxon>
        <taxon>Imparidentia</taxon>
        <taxon>Neoheterodontei</taxon>
        <taxon>Myida</taxon>
        <taxon>Dreissenoidea</taxon>
        <taxon>Dreissenidae</taxon>
        <taxon>Dreissena</taxon>
    </lineage>
</organism>